<evidence type="ECO:0000259" key="7">
    <source>
        <dbReference type="Pfam" id="PF00675"/>
    </source>
</evidence>
<dbReference type="InterPro" id="IPR050626">
    <property type="entry name" value="Peptidase_M16"/>
</dbReference>
<dbReference type="GO" id="GO:0006508">
    <property type="term" value="P:proteolysis"/>
    <property type="evidence" value="ECO:0007669"/>
    <property type="project" value="UniProtKB-KW"/>
</dbReference>
<protein>
    <submittedName>
        <fullName evidence="9">Peptidase M16</fullName>
    </submittedName>
</protein>
<evidence type="ECO:0000259" key="8">
    <source>
        <dbReference type="Pfam" id="PF05193"/>
    </source>
</evidence>
<name>A0A1Q6F1X7_9BACT</name>
<sequence length="412" mass="47028">MINYQKHTLPNGLTVVVNRDRSSRLAAVNLLYKVGARNENPSRTGFAHLFEHLMFRGTKAVPDFDTPVQMACGENNAFTNNDYTDFYITLPKDNIETALWLESDRMTGLDISQENLETEKRVVIEEYKQRYLNQPYGDMSMLLRALAYRVHPYRWATIGLSPDHIAGASLDEVRDFYRRFYHPSNAILSISADIPEERTIALCEKWFGPIADNPQSAASLPQEPSQTESRREEVERNVPATMIVLAYHIGSRTSPDFFLGDMTSDLLAGGESGRLYQHLVREQRLLGSVNAYVSGEVDPGLFVFTAQLLPSTTVEQAEAALLREIEILQTEKIDEYELEKIKNKFEANTLFGELNVMNKAMNLGFYEMLGDLPLINREVTIYRSQTAEQIADFSRRTFRPENRSTLIYRAKQ</sequence>
<feature type="domain" description="Peptidase M16 N-terminal" evidence="7">
    <location>
        <begin position="15"/>
        <end position="150"/>
    </location>
</feature>
<dbReference type="PANTHER" id="PTHR43690">
    <property type="entry name" value="NARDILYSIN"/>
    <property type="match status" value="1"/>
</dbReference>
<dbReference type="GO" id="GO:0008237">
    <property type="term" value="F:metallopeptidase activity"/>
    <property type="evidence" value="ECO:0007669"/>
    <property type="project" value="UniProtKB-KW"/>
</dbReference>
<keyword evidence="3" id="KW-0378">Hydrolase</keyword>
<evidence type="ECO:0000256" key="2">
    <source>
        <dbReference type="ARBA" id="ARBA00022670"/>
    </source>
</evidence>
<evidence type="ECO:0000313" key="10">
    <source>
        <dbReference type="Proteomes" id="UP000187417"/>
    </source>
</evidence>
<dbReference type="SUPFAM" id="SSF63411">
    <property type="entry name" value="LuxS/MPP-like metallohydrolase"/>
    <property type="match status" value="2"/>
</dbReference>
<comment type="similarity">
    <text evidence="1">Belongs to the peptidase M16 family.</text>
</comment>
<keyword evidence="4" id="KW-0862">Zinc</keyword>
<keyword evidence="2" id="KW-0645">Protease</keyword>
<dbReference type="GO" id="GO:0046872">
    <property type="term" value="F:metal ion binding"/>
    <property type="evidence" value="ECO:0007669"/>
    <property type="project" value="InterPro"/>
</dbReference>
<reference evidence="9 10" key="1">
    <citation type="journal article" date="2016" name="Nat. Biotechnol.">
        <title>Measurement of bacterial replication rates in microbial communities.</title>
        <authorList>
            <person name="Brown C.T."/>
            <person name="Olm M.R."/>
            <person name="Thomas B.C."/>
            <person name="Banfield J.F."/>
        </authorList>
    </citation>
    <scope>NUCLEOTIDE SEQUENCE [LARGE SCALE GENOMIC DNA]</scope>
    <source>
        <strain evidence="9">CAG:67_53_122</strain>
    </source>
</reference>
<dbReference type="RefSeq" id="WP_278339575.1">
    <property type="nucleotide sequence ID" value="NZ_CAJJWD010000023.1"/>
</dbReference>
<evidence type="ECO:0000256" key="1">
    <source>
        <dbReference type="ARBA" id="ARBA00007261"/>
    </source>
</evidence>
<accession>A0A1Q6F1X7</accession>
<dbReference type="Gene3D" id="3.30.830.10">
    <property type="entry name" value="Metalloenzyme, LuxS/M16 peptidase-like"/>
    <property type="match status" value="2"/>
</dbReference>
<comment type="caution">
    <text evidence="9">The sequence shown here is derived from an EMBL/GenBank/DDBJ whole genome shotgun (WGS) entry which is preliminary data.</text>
</comment>
<evidence type="ECO:0000256" key="6">
    <source>
        <dbReference type="SAM" id="MobiDB-lite"/>
    </source>
</evidence>
<dbReference type="PANTHER" id="PTHR43690:SF17">
    <property type="entry name" value="PROTEIN YHJJ"/>
    <property type="match status" value="1"/>
</dbReference>
<evidence type="ECO:0000313" key="9">
    <source>
        <dbReference type="EMBL" id="OKY92899.1"/>
    </source>
</evidence>
<gene>
    <name evidence="9" type="ORF">BHV66_10705</name>
</gene>
<proteinExistence type="inferred from homology"/>
<dbReference type="EMBL" id="MNQH01000054">
    <property type="protein sequence ID" value="OKY92899.1"/>
    <property type="molecule type" value="Genomic_DNA"/>
</dbReference>
<dbReference type="InterPro" id="IPR007863">
    <property type="entry name" value="Peptidase_M16_C"/>
</dbReference>
<dbReference type="Proteomes" id="UP000187417">
    <property type="component" value="Unassembled WGS sequence"/>
</dbReference>
<evidence type="ECO:0000256" key="5">
    <source>
        <dbReference type="ARBA" id="ARBA00023049"/>
    </source>
</evidence>
<organism evidence="9 10">
    <name type="scientific">Alistipes putredinis</name>
    <dbReference type="NCBI Taxonomy" id="28117"/>
    <lineage>
        <taxon>Bacteria</taxon>
        <taxon>Pseudomonadati</taxon>
        <taxon>Bacteroidota</taxon>
        <taxon>Bacteroidia</taxon>
        <taxon>Bacteroidales</taxon>
        <taxon>Rikenellaceae</taxon>
        <taxon>Alistipes</taxon>
    </lineage>
</organism>
<dbReference type="STRING" id="28117.BHV66_10705"/>
<feature type="compositionally biased region" description="Polar residues" evidence="6">
    <location>
        <begin position="214"/>
        <end position="227"/>
    </location>
</feature>
<dbReference type="InterPro" id="IPR011249">
    <property type="entry name" value="Metalloenz_LuxS/M16"/>
</dbReference>
<feature type="region of interest" description="Disordered" evidence="6">
    <location>
        <begin position="214"/>
        <end position="234"/>
    </location>
</feature>
<keyword evidence="5" id="KW-0482">Metalloprotease</keyword>
<dbReference type="AlphaFoldDB" id="A0A1Q6F1X7"/>
<evidence type="ECO:0000256" key="4">
    <source>
        <dbReference type="ARBA" id="ARBA00022833"/>
    </source>
</evidence>
<feature type="domain" description="Peptidase M16 C-terminal" evidence="8">
    <location>
        <begin position="169"/>
        <end position="344"/>
    </location>
</feature>
<dbReference type="Pfam" id="PF05193">
    <property type="entry name" value="Peptidase_M16_C"/>
    <property type="match status" value="1"/>
</dbReference>
<dbReference type="InterPro" id="IPR011765">
    <property type="entry name" value="Pept_M16_N"/>
</dbReference>
<evidence type="ECO:0000256" key="3">
    <source>
        <dbReference type="ARBA" id="ARBA00022801"/>
    </source>
</evidence>
<dbReference type="Pfam" id="PF00675">
    <property type="entry name" value="Peptidase_M16"/>
    <property type="match status" value="1"/>
</dbReference>